<dbReference type="KEGG" id="mhw:ACT01_04585"/>
<dbReference type="RefSeq" id="WP_059076706.1">
    <property type="nucleotide sequence ID" value="NZ_CP011940.1"/>
</dbReference>
<dbReference type="EMBL" id="JBIEKR010000005">
    <property type="protein sequence ID" value="MFG6272936.1"/>
    <property type="molecule type" value="Genomic_DNA"/>
</dbReference>
<dbReference type="AlphaFoldDB" id="A0A848BRG3"/>
<comment type="caution">
    <text evidence="4">The sequence shown here is derived from an EMBL/GenBank/DDBJ whole genome shotgun (WGS) entry which is preliminary data.</text>
</comment>
<sequence>MTVKRTGRPRLSGQGRRRNVRRRKKAGWSAYKRIVVAILIFGGLFLGSKIYELWQIHQDMTITVNQERELTEENQKLHEEKDRLSSPEEIMRQAREQFGLAKPGEIPYRR</sequence>
<evidence type="ECO:0000256" key="2">
    <source>
        <dbReference type="SAM" id="Phobius"/>
    </source>
</evidence>
<evidence type="ECO:0000313" key="5">
    <source>
        <dbReference type="Proteomes" id="UP000591071"/>
    </source>
</evidence>
<organism evidence="4 5">
    <name type="scientific">Megasphaera hexanoica</name>
    <dbReference type="NCBI Taxonomy" id="1675036"/>
    <lineage>
        <taxon>Bacteria</taxon>
        <taxon>Bacillati</taxon>
        <taxon>Bacillota</taxon>
        <taxon>Negativicutes</taxon>
        <taxon>Veillonellales</taxon>
        <taxon>Veillonellaceae</taxon>
        <taxon>Megasphaera</taxon>
    </lineage>
</organism>
<reference evidence="3 6" key="2">
    <citation type="submission" date="2024-10" db="EMBL/GenBank/DDBJ databases">
        <authorList>
            <person name="Sang B.-I."/>
            <person name="Prabhaharan D."/>
        </authorList>
    </citation>
    <scope>NUCLEOTIDE SEQUENCE [LARGE SCALE GENOMIC DNA]</scope>
    <source>
        <strain evidence="3 6">MH</strain>
    </source>
</reference>
<keyword evidence="2" id="KW-0812">Transmembrane</keyword>
<dbReference type="InterPro" id="IPR007060">
    <property type="entry name" value="FtsL/DivIC"/>
</dbReference>
<proteinExistence type="predicted"/>
<protein>
    <submittedName>
        <fullName evidence="4">Septum formation initiator family protein</fullName>
    </submittedName>
</protein>
<feature type="region of interest" description="Disordered" evidence="1">
    <location>
        <begin position="1"/>
        <end position="26"/>
    </location>
</feature>
<reference evidence="4 5" key="1">
    <citation type="submission" date="2020-04" db="EMBL/GenBank/DDBJ databases">
        <authorList>
            <person name="Hitch T.C.A."/>
            <person name="Wylensek D."/>
            <person name="Clavel T."/>
        </authorList>
    </citation>
    <scope>NUCLEOTIDE SEQUENCE [LARGE SCALE GENOMIC DNA]</scope>
    <source>
        <strain evidence="4 5">Oil-RF-744-FAT-WT-6-1</strain>
    </source>
</reference>
<dbReference type="EMBL" id="JABAFG010000004">
    <property type="protein sequence ID" value="NME27720.1"/>
    <property type="molecule type" value="Genomic_DNA"/>
</dbReference>
<dbReference type="OrthoDB" id="9815382at2"/>
<feature type="transmembrane region" description="Helical" evidence="2">
    <location>
        <begin position="30"/>
        <end position="51"/>
    </location>
</feature>
<keyword evidence="6" id="KW-1185">Reference proteome</keyword>
<dbReference type="Proteomes" id="UP001605989">
    <property type="component" value="Unassembled WGS sequence"/>
</dbReference>
<name>A0A848BRG3_9FIRM</name>
<evidence type="ECO:0000256" key="1">
    <source>
        <dbReference type="SAM" id="MobiDB-lite"/>
    </source>
</evidence>
<keyword evidence="2" id="KW-1133">Transmembrane helix</keyword>
<gene>
    <name evidence="3" type="ORF">ACGTZG_07015</name>
    <name evidence="4" type="ORF">HF872_03640</name>
</gene>
<evidence type="ECO:0000313" key="3">
    <source>
        <dbReference type="EMBL" id="MFG6272936.1"/>
    </source>
</evidence>
<feature type="compositionally biased region" description="Basic residues" evidence="1">
    <location>
        <begin position="15"/>
        <end position="26"/>
    </location>
</feature>
<accession>A0A848BRG3</accession>
<evidence type="ECO:0000313" key="6">
    <source>
        <dbReference type="Proteomes" id="UP001605989"/>
    </source>
</evidence>
<evidence type="ECO:0000313" key="4">
    <source>
        <dbReference type="EMBL" id="NME27720.1"/>
    </source>
</evidence>
<dbReference type="Pfam" id="PF04977">
    <property type="entry name" value="DivIC"/>
    <property type="match status" value="1"/>
</dbReference>
<keyword evidence="2" id="KW-0472">Membrane</keyword>
<dbReference type="Proteomes" id="UP000591071">
    <property type="component" value="Unassembled WGS sequence"/>
</dbReference>